<dbReference type="CDD" id="cd05466">
    <property type="entry name" value="PBP2_LTTR_substrate"/>
    <property type="match status" value="1"/>
</dbReference>
<dbReference type="GO" id="GO:0003677">
    <property type="term" value="F:DNA binding"/>
    <property type="evidence" value="ECO:0007669"/>
    <property type="project" value="UniProtKB-KW"/>
</dbReference>
<dbReference type="Pfam" id="PF00126">
    <property type="entry name" value="HTH_1"/>
    <property type="match status" value="1"/>
</dbReference>
<dbReference type="InterPro" id="IPR005119">
    <property type="entry name" value="LysR_subst-bd"/>
</dbReference>
<evidence type="ECO:0000256" key="1">
    <source>
        <dbReference type="ARBA" id="ARBA00009437"/>
    </source>
</evidence>
<dbReference type="EMBL" id="SLVX01000009">
    <property type="protein sequence ID" value="TCN43749.1"/>
    <property type="molecule type" value="Genomic_DNA"/>
</dbReference>
<dbReference type="GO" id="GO:0005829">
    <property type="term" value="C:cytosol"/>
    <property type="evidence" value="ECO:0007669"/>
    <property type="project" value="TreeGrafter"/>
</dbReference>
<organism evidence="6 7">
    <name type="scientific">Shinella granuli</name>
    <dbReference type="NCBI Taxonomy" id="323621"/>
    <lineage>
        <taxon>Bacteria</taxon>
        <taxon>Pseudomonadati</taxon>
        <taxon>Pseudomonadota</taxon>
        <taxon>Alphaproteobacteria</taxon>
        <taxon>Hyphomicrobiales</taxon>
        <taxon>Rhizobiaceae</taxon>
        <taxon>Shinella</taxon>
    </lineage>
</organism>
<dbReference type="InterPro" id="IPR050950">
    <property type="entry name" value="HTH-type_LysR_regulators"/>
</dbReference>
<comment type="caution">
    <text evidence="6">The sequence shown here is derived from an EMBL/GenBank/DDBJ whole genome shotgun (WGS) entry which is preliminary data.</text>
</comment>
<dbReference type="AlphaFoldDB" id="A0A4R2CWG7"/>
<dbReference type="InterPro" id="IPR000847">
    <property type="entry name" value="LysR_HTH_N"/>
</dbReference>
<dbReference type="PROSITE" id="PS50931">
    <property type="entry name" value="HTH_LYSR"/>
    <property type="match status" value="1"/>
</dbReference>
<protein>
    <submittedName>
        <fullName evidence="6">DNA-binding transcriptional LysR family regulator</fullName>
    </submittedName>
</protein>
<comment type="similarity">
    <text evidence="1">Belongs to the LysR transcriptional regulatory family.</text>
</comment>
<keyword evidence="4" id="KW-0804">Transcription</keyword>
<accession>A0A4R2CWG7</accession>
<dbReference type="Pfam" id="PF03466">
    <property type="entry name" value="LysR_substrate"/>
    <property type="match status" value="1"/>
</dbReference>
<evidence type="ECO:0000256" key="3">
    <source>
        <dbReference type="ARBA" id="ARBA00023125"/>
    </source>
</evidence>
<dbReference type="FunFam" id="1.10.10.10:FF:000001">
    <property type="entry name" value="LysR family transcriptional regulator"/>
    <property type="match status" value="1"/>
</dbReference>
<gene>
    <name evidence="6" type="ORF">EV665_109134</name>
</gene>
<dbReference type="GO" id="GO:0003700">
    <property type="term" value="F:DNA-binding transcription factor activity"/>
    <property type="evidence" value="ECO:0007669"/>
    <property type="project" value="InterPro"/>
</dbReference>
<evidence type="ECO:0000313" key="6">
    <source>
        <dbReference type="EMBL" id="TCN43749.1"/>
    </source>
</evidence>
<name>A0A4R2CWG7_SHIGR</name>
<dbReference type="Gene3D" id="1.10.10.10">
    <property type="entry name" value="Winged helix-like DNA-binding domain superfamily/Winged helix DNA-binding domain"/>
    <property type="match status" value="1"/>
</dbReference>
<dbReference type="SUPFAM" id="SSF46785">
    <property type="entry name" value="Winged helix' DNA-binding domain"/>
    <property type="match status" value="1"/>
</dbReference>
<evidence type="ECO:0000256" key="4">
    <source>
        <dbReference type="ARBA" id="ARBA00023163"/>
    </source>
</evidence>
<keyword evidence="2" id="KW-0805">Transcription regulation</keyword>
<feature type="domain" description="HTH lysR-type" evidence="5">
    <location>
        <begin position="1"/>
        <end position="58"/>
    </location>
</feature>
<proteinExistence type="inferred from homology"/>
<sequence>MLIRHLKFFVTLAEEQHFGRAAELCSVTQPTLSQAIRKLEEDLNLSLIVRGHRFLSLTAEGEKVLRWGRQILADYESLHDDLRGKKKGGLTGTLRLGVIPAAMPSVSFVTEQFEDRNPLVQIEIRSMSSRAIEKSLETFEIDGGLTYLDNEPLDNVRRFPLYRERYVFACRSDHPLAKAQTVRWAEAVTQPLCLLSDDMQNRRILNGIAAGAGVELRPKVVSNSFLGVASHLRRGLWCAIVPHTFGFVFGRADDLVLLDMVDPVHHQAIGLVLADRLPQSPMVLALQDCVERADIEGHFDRAFGGGTGPLRDAAMQEHGRKGRKLGVVGEGR</sequence>
<dbReference type="PANTHER" id="PTHR30419">
    <property type="entry name" value="HTH-TYPE TRANSCRIPTIONAL REGULATOR YBHD"/>
    <property type="match status" value="1"/>
</dbReference>
<dbReference type="SUPFAM" id="SSF53850">
    <property type="entry name" value="Periplasmic binding protein-like II"/>
    <property type="match status" value="1"/>
</dbReference>
<dbReference type="InterPro" id="IPR036390">
    <property type="entry name" value="WH_DNA-bd_sf"/>
</dbReference>
<evidence type="ECO:0000313" key="7">
    <source>
        <dbReference type="Proteomes" id="UP000295351"/>
    </source>
</evidence>
<dbReference type="PANTHER" id="PTHR30419:SF31">
    <property type="entry name" value="BLR3139 PROTEIN"/>
    <property type="match status" value="1"/>
</dbReference>
<dbReference type="RefSeq" id="WP_133034905.1">
    <property type="nucleotide sequence ID" value="NZ_BAABEI010000004.1"/>
</dbReference>
<reference evidence="6 7" key="1">
    <citation type="submission" date="2019-03" db="EMBL/GenBank/DDBJ databases">
        <title>Genomic Encyclopedia of Type Strains, Phase IV (KMG-IV): sequencing the most valuable type-strain genomes for metagenomic binning, comparative biology and taxonomic classification.</title>
        <authorList>
            <person name="Goeker M."/>
        </authorList>
    </citation>
    <scope>NUCLEOTIDE SEQUENCE [LARGE SCALE GENOMIC DNA]</scope>
    <source>
        <strain evidence="6 7">DSM 18401</strain>
    </source>
</reference>
<dbReference type="InterPro" id="IPR036388">
    <property type="entry name" value="WH-like_DNA-bd_sf"/>
</dbReference>
<keyword evidence="3 6" id="KW-0238">DNA-binding</keyword>
<evidence type="ECO:0000259" key="5">
    <source>
        <dbReference type="PROSITE" id="PS50931"/>
    </source>
</evidence>
<dbReference type="PRINTS" id="PR00039">
    <property type="entry name" value="HTHLYSR"/>
</dbReference>
<evidence type="ECO:0000256" key="2">
    <source>
        <dbReference type="ARBA" id="ARBA00023015"/>
    </source>
</evidence>
<dbReference type="Gene3D" id="3.40.190.290">
    <property type="match status" value="1"/>
</dbReference>
<dbReference type="Proteomes" id="UP000295351">
    <property type="component" value="Unassembled WGS sequence"/>
</dbReference>
<keyword evidence="7" id="KW-1185">Reference proteome</keyword>